<comment type="caution">
    <text evidence="2">The sequence shown here is derived from an EMBL/GenBank/DDBJ whole genome shotgun (WGS) entry which is preliminary data.</text>
</comment>
<evidence type="ECO:0000313" key="2">
    <source>
        <dbReference type="EMBL" id="GAA4543062.1"/>
    </source>
</evidence>
<accession>A0ABP8RMQ5</accession>
<gene>
    <name evidence="2" type="ORF">GCM10023161_27870</name>
</gene>
<feature type="transmembrane region" description="Helical" evidence="1">
    <location>
        <begin position="31"/>
        <end position="49"/>
    </location>
</feature>
<proteinExistence type="predicted"/>
<keyword evidence="1" id="KW-0472">Membrane</keyword>
<name>A0ABP8RMQ5_9MYCO</name>
<keyword evidence="3" id="KW-1185">Reference proteome</keyword>
<organism evidence="2 3">
    <name type="scientific">Mycobacterium paraffinicum</name>
    <dbReference type="NCBI Taxonomy" id="53378"/>
    <lineage>
        <taxon>Bacteria</taxon>
        <taxon>Bacillati</taxon>
        <taxon>Actinomycetota</taxon>
        <taxon>Actinomycetes</taxon>
        <taxon>Mycobacteriales</taxon>
        <taxon>Mycobacteriaceae</taxon>
        <taxon>Mycobacterium</taxon>
    </lineage>
</organism>
<evidence type="ECO:0000313" key="3">
    <source>
        <dbReference type="Proteomes" id="UP001501417"/>
    </source>
</evidence>
<reference evidence="3" key="1">
    <citation type="journal article" date="2019" name="Int. J. Syst. Evol. Microbiol.">
        <title>The Global Catalogue of Microorganisms (GCM) 10K type strain sequencing project: providing services to taxonomists for standard genome sequencing and annotation.</title>
        <authorList>
            <consortium name="The Broad Institute Genomics Platform"/>
            <consortium name="The Broad Institute Genome Sequencing Center for Infectious Disease"/>
            <person name="Wu L."/>
            <person name="Ma J."/>
        </authorList>
    </citation>
    <scope>NUCLEOTIDE SEQUENCE [LARGE SCALE GENOMIC DNA]</scope>
    <source>
        <strain evidence="3">JCM 17782</strain>
    </source>
</reference>
<keyword evidence="1" id="KW-0812">Transmembrane</keyword>
<keyword evidence="1" id="KW-1133">Transmembrane helix</keyword>
<feature type="transmembrane region" description="Helical" evidence="1">
    <location>
        <begin position="9"/>
        <end position="25"/>
    </location>
</feature>
<evidence type="ECO:0000256" key="1">
    <source>
        <dbReference type="SAM" id="Phobius"/>
    </source>
</evidence>
<dbReference type="EMBL" id="BAABGF010000031">
    <property type="protein sequence ID" value="GAA4543062.1"/>
    <property type="molecule type" value="Genomic_DNA"/>
</dbReference>
<sequence>MSTDKINRGILLAMAAIGAIAYALLYPHASIVFKVLVPLGLVVLLGQIVRDVVNARKR</sequence>
<protein>
    <submittedName>
        <fullName evidence="2">Uncharacterized protein</fullName>
    </submittedName>
</protein>
<dbReference type="Proteomes" id="UP001501417">
    <property type="component" value="Unassembled WGS sequence"/>
</dbReference>
<dbReference type="RefSeq" id="WP_264038102.1">
    <property type="nucleotide sequence ID" value="NZ_BAABGF010000031.1"/>
</dbReference>